<feature type="non-terminal residue" evidence="3">
    <location>
        <position position="1"/>
    </location>
</feature>
<evidence type="ECO:0000256" key="2">
    <source>
        <dbReference type="SAM" id="MobiDB-lite"/>
    </source>
</evidence>
<feature type="region of interest" description="Disordered" evidence="2">
    <location>
        <begin position="274"/>
        <end position="293"/>
    </location>
</feature>
<gene>
    <name evidence="3" type="ORF">B7463_g8629</name>
</gene>
<dbReference type="OrthoDB" id="4203839at2759"/>
<feature type="compositionally biased region" description="Polar residues" evidence="2">
    <location>
        <begin position="300"/>
        <end position="312"/>
    </location>
</feature>
<feature type="coiled-coil region" evidence="1">
    <location>
        <begin position="140"/>
        <end position="181"/>
    </location>
</feature>
<reference evidence="3 4" key="1">
    <citation type="submission" date="2018-05" db="EMBL/GenBank/DDBJ databases">
        <title>Draft genome sequence of Scytalidium lignicola DSM 105466, a ubiquitous saprotrophic fungus.</title>
        <authorList>
            <person name="Buettner E."/>
            <person name="Gebauer A.M."/>
            <person name="Hofrichter M."/>
            <person name="Liers C."/>
            <person name="Kellner H."/>
        </authorList>
    </citation>
    <scope>NUCLEOTIDE SEQUENCE [LARGE SCALE GENOMIC DNA]</scope>
    <source>
        <strain evidence="3 4">DSM 105466</strain>
    </source>
</reference>
<organism evidence="3 4">
    <name type="scientific">Scytalidium lignicola</name>
    <name type="common">Hyphomycete</name>
    <dbReference type="NCBI Taxonomy" id="5539"/>
    <lineage>
        <taxon>Eukaryota</taxon>
        <taxon>Fungi</taxon>
        <taxon>Dikarya</taxon>
        <taxon>Ascomycota</taxon>
        <taxon>Pezizomycotina</taxon>
        <taxon>Leotiomycetes</taxon>
        <taxon>Leotiomycetes incertae sedis</taxon>
        <taxon>Scytalidium</taxon>
    </lineage>
</organism>
<sequence length="649" mass="72586">MSSYGSQSEPHKPNIRSEPRSYGKKASSGPPFQDSPSMNRGLRRQFDNMNINTQDRKYTNNINTGITSSTERTKPSEEASENQQRQLPIKASINQIAAHFQKRLAELQQTVSHSQGIQSVAQETIKTQVRIIGYELGQSLQQLQVDAVQTISENERLQNEINDLQKKLKEVLIQEDNVSQTHRTFQAIPHEDAKDHNTNSLMRILPQTWGHVGKEVQTHITRHESHVKSGNFFETPSKLSPRGSDPFHSPTLSNLHEGHTGIYNLPGNLSQLLYPASGGHPQEGSQVYNSSVSSNYAGSLPNSAITSSQTRPSGVRRTSGHRSRRSQVYPNLPTGTAILEDNPETVIRSKRSGIYQPLATSTEAGGSPPRSMAVVVHSNVDTQFNKLQMLFSRLFSVSEGWVKTYAHLPCIQGDFNISQSTDLLWGYMGKVLYPDELYDSRSHAIALLGDPSTRSWYIMRILLTYCFENMLTIETFYGFSEETDEELDTVEFKNHVSAHTRTPSQDVIDRQSKLIQRITSSSTYSTFRADQLSHHSKRLRDLLGTLLNVGANRGQAGKDLGAIVVLAWDLAVEMYTSQFAFQIYFPATTSIFMASNMVAKNSTITDPYQLQLKQTELKLVITPVISVRDCSASSVKAKNLHYSHVLIKG</sequence>
<keyword evidence="1" id="KW-0175">Coiled coil</keyword>
<evidence type="ECO:0000313" key="3">
    <source>
        <dbReference type="EMBL" id="RFU27727.1"/>
    </source>
</evidence>
<keyword evidence="4" id="KW-1185">Reference proteome</keyword>
<feature type="region of interest" description="Disordered" evidence="2">
    <location>
        <begin position="299"/>
        <end position="337"/>
    </location>
</feature>
<feature type="compositionally biased region" description="Low complexity" evidence="2">
    <location>
        <begin position="59"/>
        <end position="70"/>
    </location>
</feature>
<dbReference type="STRING" id="5539.A0A3E2H351"/>
<dbReference type="EMBL" id="NCSJ02000193">
    <property type="protein sequence ID" value="RFU27727.1"/>
    <property type="molecule type" value="Genomic_DNA"/>
</dbReference>
<name>A0A3E2H351_SCYLI</name>
<feature type="compositionally biased region" description="Low complexity" evidence="2">
    <location>
        <begin position="284"/>
        <end position="293"/>
    </location>
</feature>
<feature type="non-terminal residue" evidence="3">
    <location>
        <position position="649"/>
    </location>
</feature>
<dbReference type="Proteomes" id="UP000258309">
    <property type="component" value="Unassembled WGS sequence"/>
</dbReference>
<protein>
    <submittedName>
        <fullName evidence="3">Uncharacterized protein</fullName>
    </submittedName>
</protein>
<feature type="compositionally biased region" description="Basic and acidic residues" evidence="2">
    <location>
        <begin position="9"/>
        <end position="21"/>
    </location>
</feature>
<accession>A0A3E2H351</accession>
<proteinExistence type="predicted"/>
<feature type="region of interest" description="Disordered" evidence="2">
    <location>
        <begin position="1"/>
        <end position="87"/>
    </location>
</feature>
<comment type="caution">
    <text evidence="3">The sequence shown here is derived from an EMBL/GenBank/DDBJ whole genome shotgun (WGS) entry which is preliminary data.</text>
</comment>
<dbReference type="AlphaFoldDB" id="A0A3E2H351"/>
<evidence type="ECO:0000313" key="4">
    <source>
        <dbReference type="Proteomes" id="UP000258309"/>
    </source>
</evidence>
<evidence type="ECO:0000256" key="1">
    <source>
        <dbReference type="SAM" id="Coils"/>
    </source>
</evidence>